<dbReference type="RefSeq" id="WP_138235286.1">
    <property type="nucleotide sequence ID" value="NZ_CP185860.1"/>
</dbReference>
<feature type="domain" description="MucB/RseB C-terminal" evidence="7">
    <location>
        <begin position="258"/>
        <end position="349"/>
    </location>
</feature>
<keyword evidence="9" id="KW-1185">Reference proteome</keyword>
<dbReference type="Gene3D" id="3.30.200.100">
    <property type="entry name" value="MucB/RseB, C-terminal domain"/>
    <property type="match status" value="1"/>
</dbReference>
<dbReference type="InterPro" id="IPR033436">
    <property type="entry name" value="MucB/RseB_C"/>
</dbReference>
<evidence type="ECO:0000256" key="3">
    <source>
        <dbReference type="ARBA" id="ARBA00022729"/>
    </source>
</evidence>
<dbReference type="Pfam" id="PF03888">
    <property type="entry name" value="MucB_RseB"/>
    <property type="match status" value="1"/>
</dbReference>
<evidence type="ECO:0000256" key="2">
    <source>
        <dbReference type="ARBA" id="ARBA00008150"/>
    </source>
</evidence>
<dbReference type="Gene3D" id="2.50.20.10">
    <property type="entry name" value="Lipoprotein localisation LolA/LolB/LppX"/>
    <property type="match status" value="1"/>
</dbReference>
<evidence type="ECO:0000259" key="7">
    <source>
        <dbReference type="Pfam" id="PF17188"/>
    </source>
</evidence>
<keyword evidence="4" id="KW-0574">Periplasm</keyword>
<reference evidence="8 9" key="1">
    <citation type="submission" date="2019-05" db="EMBL/GenBank/DDBJ databases">
        <title>Microbulbifer harenosus sp. nov., an alginate-degrading bacterium isolated from coastal sand.</title>
        <authorList>
            <person name="Huang H."/>
            <person name="Mo K."/>
            <person name="Bao S."/>
        </authorList>
    </citation>
    <scope>NUCLEOTIDE SEQUENCE [LARGE SCALE GENOMIC DNA]</scope>
    <source>
        <strain evidence="8 9">HB161719</strain>
    </source>
</reference>
<evidence type="ECO:0000313" key="9">
    <source>
        <dbReference type="Proteomes" id="UP000306791"/>
    </source>
</evidence>
<dbReference type="InterPro" id="IPR005588">
    <property type="entry name" value="MucB_RseB"/>
</dbReference>
<evidence type="ECO:0008006" key="10">
    <source>
        <dbReference type="Google" id="ProtNLM"/>
    </source>
</evidence>
<evidence type="ECO:0000259" key="6">
    <source>
        <dbReference type="Pfam" id="PF03888"/>
    </source>
</evidence>
<organism evidence="8 9">
    <name type="scientific">Microbulbifer harenosus</name>
    <dbReference type="NCBI Taxonomy" id="2576840"/>
    <lineage>
        <taxon>Bacteria</taxon>
        <taxon>Pseudomonadati</taxon>
        <taxon>Pseudomonadota</taxon>
        <taxon>Gammaproteobacteria</taxon>
        <taxon>Cellvibrionales</taxon>
        <taxon>Microbulbiferaceae</taxon>
        <taxon>Microbulbifer</taxon>
    </lineage>
</organism>
<dbReference type="EMBL" id="VANI01000009">
    <property type="protein sequence ID" value="TLM77605.1"/>
    <property type="molecule type" value="Genomic_DNA"/>
</dbReference>
<dbReference type="PANTHER" id="PTHR38782:SF1">
    <property type="entry name" value="SIGMA-E FACTOR REGULATORY PROTEIN RSEB"/>
    <property type="match status" value="1"/>
</dbReference>
<feature type="signal peptide" evidence="5">
    <location>
        <begin position="1"/>
        <end position="28"/>
    </location>
</feature>
<comment type="caution">
    <text evidence="8">The sequence shown here is derived from an EMBL/GenBank/DDBJ whole genome shotgun (WGS) entry which is preliminary data.</text>
</comment>
<dbReference type="InterPro" id="IPR033434">
    <property type="entry name" value="MucB/RseB_N"/>
</dbReference>
<comment type="similarity">
    <text evidence="2">Belongs to the RseB family.</text>
</comment>
<name>A0ABY2UIN6_9GAMM</name>
<comment type="subcellular location">
    <subcellularLocation>
        <location evidence="1">Periplasm</location>
    </subcellularLocation>
</comment>
<dbReference type="Pfam" id="PF17188">
    <property type="entry name" value="MucB_RseB_C"/>
    <property type="match status" value="1"/>
</dbReference>
<evidence type="ECO:0000256" key="1">
    <source>
        <dbReference type="ARBA" id="ARBA00004418"/>
    </source>
</evidence>
<keyword evidence="3 5" id="KW-0732">Signal</keyword>
<dbReference type="Proteomes" id="UP000306791">
    <property type="component" value="Unassembled WGS sequence"/>
</dbReference>
<feature type="chain" id="PRO_5045464149" description="Transcriptional regulator" evidence="5">
    <location>
        <begin position="29"/>
        <end position="352"/>
    </location>
</feature>
<protein>
    <recommendedName>
        <fullName evidence="10">Transcriptional regulator</fullName>
    </recommendedName>
</protein>
<evidence type="ECO:0000313" key="8">
    <source>
        <dbReference type="EMBL" id="TLM77605.1"/>
    </source>
</evidence>
<accession>A0ABY2UIN6</accession>
<evidence type="ECO:0000256" key="4">
    <source>
        <dbReference type="ARBA" id="ARBA00022764"/>
    </source>
</evidence>
<dbReference type="PANTHER" id="PTHR38782">
    <property type="match status" value="1"/>
</dbReference>
<feature type="domain" description="MucB/RseB N-terminal" evidence="6">
    <location>
        <begin position="75"/>
        <end position="239"/>
    </location>
</feature>
<gene>
    <name evidence="8" type="ORF">FDY93_08320</name>
</gene>
<proteinExistence type="inferred from homology"/>
<dbReference type="InterPro" id="IPR038484">
    <property type="entry name" value="MucB/RseB_C_sf"/>
</dbReference>
<sequence length="352" mass="38070">MAKKIPVTALKANSSLLAFLLVTGPALPLANAQGLDVSRAEKSAPAASDTALVQGAGQAVPPEAVTDPQAGGAEIQALLGKLSNAVTNLEYRGLVTFEHVGVMETLEVVHGIRNGEPVERIRFLTGAPREMVSRGHDAQCRRDGSPLSRAGLWSNLGLQNVQDNYQFLLRGEERIADRETVVLEARPRDMHRFGMVVSVDRETGLPLKSLLVAPAGRVLERFQFVELELAPVADSELQPHSDSARERDSTGHCGTLVSRWQLGWVPNGFKAVAARELPDGEMQVFSDGLNAFTVFVQQLGPGMNYRGRAVRGATVAYMDHIEVNDEHYTVTVVGEIPDNTAQLVAKSVKNQP</sequence>
<evidence type="ECO:0000256" key="5">
    <source>
        <dbReference type="SAM" id="SignalP"/>
    </source>
</evidence>
<dbReference type="CDD" id="cd16327">
    <property type="entry name" value="RseB"/>
    <property type="match status" value="1"/>
</dbReference>